<accession>A0AAV7Q5S6</accession>
<evidence type="ECO:0000256" key="2">
    <source>
        <dbReference type="ARBA" id="ARBA00038331"/>
    </source>
</evidence>
<dbReference type="Proteomes" id="UP001066276">
    <property type="component" value="Chromosome 7"/>
</dbReference>
<evidence type="ECO:0000313" key="3">
    <source>
        <dbReference type="EMBL" id="KAJ1133513.1"/>
    </source>
</evidence>
<evidence type="ECO:0000256" key="1">
    <source>
        <dbReference type="ARBA" id="ARBA00022734"/>
    </source>
</evidence>
<reference evidence="3" key="1">
    <citation type="journal article" date="2022" name="bioRxiv">
        <title>Sequencing and chromosome-scale assembly of the giantPleurodeles waltlgenome.</title>
        <authorList>
            <person name="Brown T."/>
            <person name="Elewa A."/>
            <person name="Iarovenko S."/>
            <person name="Subramanian E."/>
            <person name="Araus A.J."/>
            <person name="Petzold A."/>
            <person name="Susuki M."/>
            <person name="Suzuki K.-i.T."/>
            <person name="Hayashi T."/>
            <person name="Toyoda A."/>
            <person name="Oliveira C."/>
            <person name="Osipova E."/>
            <person name="Leigh N.D."/>
            <person name="Simon A."/>
            <person name="Yun M.H."/>
        </authorList>
    </citation>
    <scope>NUCLEOTIDE SEQUENCE</scope>
    <source>
        <strain evidence="3">20211129_DDA</strain>
        <tissue evidence="3">Liver</tissue>
    </source>
</reference>
<dbReference type="GO" id="GO:0030246">
    <property type="term" value="F:carbohydrate binding"/>
    <property type="evidence" value="ECO:0007669"/>
    <property type="project" value="UniProtKB-KW"/>
</dbReference>
<name>A0AAV7Q5S6_PLEWA</name>
<comment type="similarity">
    <text evidence="2">Belongs to the tectonin family.</text>
</comment>
<keyword evidence="4" id="KW-1185">Reference proteome</keyword>
<comment type="caution">
    <text evidence="3">The sequence shown here is derived from an EMBL/GenBank/DDBJ whole genome shotgun (WGS) entry which is preliminary data.</text>
</comment>
<evidence type="ECO:0000313" key="4">
    <source>
        <dbReference type="Proteomes" id="UP001066276"/>
    </source>
</evidence>
<organism evidence="3 4">
    <name type="scientific">Pleurodeles waltl</name>
    <name type="common">Iberian ribbed newt</name>
    <dbReference type="NCBI Taxonomy" id="8319"/>
    <lineage>
        <taxon>Eukaryota</taxon>
        <taxon>Metazoa</taxon>
        <taxon>Chordata</taxon>
        <taxon>Craniata</taxon>
        <taxon>Vertebrata</taxon>
        <taxon>Euteleostomi</taxon>
        <taxon>Amphibia</taxon>
        <taxon>Batrachia</taxon>
        <taxon>Caudata</taxon>
        <taxon>Salamandroidea</taxon>
        <taxon>Salamandridae</taxon>
        <taxon>Pleurodelinae</taxon>
        <taxon>Pleurodeles</taxon>
    </lineage>
</organism>
<gene>
    <name evidence="3" type="ORF">NDU88_011800</name>
</gene>
<dbReference type="PANTHER" id="PTHR23250:SF3">
    <property type="entry name" value="FISH-EGG LECTIN-LIKE ISOFORM X1-RELATED"/>
    <property type="match status" value="1"/>
</dbReference>
<dbReference type="AlphaFoldDB" id="A0AAV7Q5S6"/>
<dbReference type="SMART" id="SM00706">
    <property type="entry name" value="TECPR"/>
    <property type="match status" value="3"/>
</dbReference>
<proteinExistence type="inferred from homology"/>
<dbReference type="InterPro" id="IPR006624">
    <property type="entry name" value="Beta-propeller_rpt_TECPR"/>
</dbReference>
<keyword evidence="1" id="KW-0430">Lectin</keyword>
<dbReference type="EMBL" id="JANPWB010000011">
    <property type="protein sequence ID" value="KAJ1133513.1"/>
    <property type="molecule type" value="Genomic_DNA"/>
</dbReference>
<protein>
    <submittedName>
        <fullName evidence="3">Uncharacterized protein</fullName>
    </submittedName>
</protein>
<dbReference type="InterPro" id="IPR051513">
    <property type="entry name" value="Tectonin_beta-prop"/>
</dbReference>
<dbReference type="Pfam" id="PF19193">
    <property type="entry name" value="Tectonin"/>
    <property type="match status" value="1"/>
</dbReference>
<dbReference type="PANTHER" id="PTHR23250">
    <property type="entry name" value="DYSFERLIN-RELATED"/>
    <property type="match status" value="1"/>
</dbReference>
<sequence length="140" mass="14761">MGRLSTLGPTLWWNPSSSTTIPREERGQLKQIDAGGAQFVAGVKSNDNIGCLDESKTVSAKDGSALTWTNIPGSLKYYSCGPRGCWGVNSANTVFYRGATSPNSCAGTSWQMISGALAMVEVGRDGSVYGVNSAGVLYQR</sequence>